<dbReference type="InterPro" id="IPR032466">
    <property type="entry name" value="Metal_Hydrolase"/>
</dbReference>
<keyword evidence="10" id="KW-1185">Reference proteome</keyword>
<dbReference type="InterPro" id="IPR006330">
    <property type="entry name" value="Ado/ade_deaminase"/>
</dbReference>
<organism evidence="9 10">
    <name type="scientific">Legionella lytica</name>
    <dbReference type="NCBI Taxonomy" id="96232"/>
    <lineage>
        <taxon>Bacteria</taxon>
        <taxon>Pseudomonadati</taxon>
        <taxon>Pseudomonadota</taxon>
        <taxon>Gammaproteobacteria</taxon>
        <taxon>Legionellales</taxon>
        <taxon>Legionellaceae</taxon>
        <taxon>Legionella</taxon>
    </lineage>
</organism>
<dbReference type="SUPFAM" id="SSF51556">
    <property type="entry name" value="Metallo-dependent hydrolases"/>
    <property type="match status" value="1"/>
</dbReference>
<keyword evidence="5" id="KW-0862">Zinc</keyword>
<keyword evidence="4" id="KW-0378">Hydrolase</keyword>
<dbReference type="Proteomes" id="UP001615550">
    <property type="component" value="Unassembled WGS sequence"/>
</dbReference>
<keyword evidence="3" id="KW-0479">Metal-binding</keyword>
<name>A0ABW8D816_9GAMM</name>
<evidence type="ECO:0000313" key="10">
    <source>
        <dbReference type="Proteomes" id="UP001615550"/>
    </source>
</evidence>
<evidence type="ECO:0000256" key="1">
    <source>
        <dbReference type="ARBA" id="ARBA00001947"/>
    </source>
</evidence>
<dbReference type="InterPro" id="IPR027417">
    <property type="entry name" value="P-loop_NTPase"/>
</dbReference>
<evidence type="ECO:0000256" key="4">
    <source>
        <dbReference type="ARBA" id="ARBA00022801"/>
    </source>
</evidence>
<comment type="catalytic activity">
    <reaction evidence="7">
        <text>N(6)-methyl-AMP + H2O + H(+) = IMP + methylamine</text>
        <dbReference type="Rhea" id="RHEA:16001"/>
        <dbReference type="ChEBI" id="CHEBI:15377"/>
        <dbReference type="ChEBI" id="CHEBI:15378"/>
        <dbReference type="ChEBI" id="CHEBI:58053"/>
        <dbReference type="ChEBI" id="CHEBI:59338"/>
        <dbReference type="ChEBI" id="CHEBI:144842"/>
    </reaction>
    <physiologicalReaction direction="left-to-right" evidence="7">
        <dbReference type="Rhea" id="RHEA:16002"/>
    </physiologicalReaction>
</comment>
<dbReference type="RefSeq" id="WP_400187672.1">
    <property type="nucleotide sequence ID" value="NZ_JBGORX010000003.1"/>
</dbReference>
<evidence type="ECO:0000259" key="8">
    <source>
        <dbReference type="Pfam" id="PF00962"/>
    </source>
</evidence>
<feature type="domain" description="Adenosine deaminase" evidence="8">
    <location>
        <begin position="205"/>
        <end position="530"/>
    </location>
</feature>
<keyword evidence="6" id="KW-0546">Nucleotide metabolism</keyword>
<comment type="caution">
    <text evidence="9">The sequence shown here is derived from an EMBL/GenBank/DDBJ whole genome shotgun (WGS) entry which is preliminary data.</text>
</comment>
<dbReference type="EMBL" id="JBGORX010000003">
    <property type="protein sequence ID" value="MFJ1268843.1"/>
    <property type="molecule type" value="Genomic_DNA"/>
</dbReference>
<dbReference type="Pfam" id="PF13671">
    <property type="entry name" value="AAA_33"/>
    <property type="match status" value="1"/>
</dbReference>
<reference evidence="9 10" key="1">
    <citation type="submission" date="2024-08" db="EMBL/GenBank/DDBJ databases">
        <title>Draft Genome Sequence of Legionella lytica strain DSB2004, Isolated From a Fire Sprinkler System.</title>
        <authorList>
            <person name="Everhart A.D."/>
            <person name="Kidane D.T."/>
            <person name="Farone A.L."/>
            <person name="Farone M.B."/>
        </authorList>
    </citation>
    <scope>NUCLEOTIDE SEQUENCE [LARGE SCALE GENOMIC DNA]</scope>
    <source>
        <strain evidence="9 10">DSB2004</strain>
    </source>
</reference>
<evidence type="ECO:0000256" key="7">
    <source>
        <dbReference type="ARBA" id="ARBA00048787"/>
    </source>
</evidence>
<dbReference type="Gene3D" id="3.20.20.140">
    <property type="entry name" value="Metal-dependent hydrolases"/>
    <property type="match status" value="1"/>
</dbReference>
<dbReference type="SUPFAM" id="SSF52540">
    <property type="entry name" value="P-loop containing nucleoside triphosphate hydrolases"/>
    <property type="match status" value="1"/>
</dbReference>
<evidence type="ECO:0000256" key="3">
    <source>
        <dbReference type="ARBA" id="ARBA00022723"/>
    </source>
</evidence>
<evidence type="ECO:0000256" key="6">
    <source>
        <dbReference type="ARBA" id="ARBA00023080"/>
    </source>
</evidence>
<evidence type="ECO:0000256" key="2">
    <source>
        <dbReference type="ARBA" id="ARBA00006676"/>
    </source>
</evidence>
<proteinExistence type="inferred from homology"/>
<dbReference type="PANTHER" id="PTHR11409:SF42">
    <property type="entry name" value="ADENOSINE DEAMINASE-LIKE PROTEIN"/>
    <property type="match status" value="1"/>
</dbReference>
<evidence type="ECO:0000313" key="9">
    <source>
        <dbReference type="EMBL" id="MFJ1268843.1"/>
    </source>
</evidence>
<gene>
    <name evidence="9" type="ORF">ACD661_09775</name>
</gene>
<comment type="cofactor">
    <cofactor evidence="1">
        <name>Zn(2+)</name>
        <dbReference type="ChEBI" id="CHEBI:29105"/>
    </cofactor>
</comment>
<dbReference type="InterPro" id="IPR001365">
    <property type="entry name" value="A_deaminase_dom"/>
</dbReference>
<comment type="similarity">
    <text evidence="2">Belongs to the metallo-dependent hydrolases superfamily. Adenosine and AMP deaminases family.</text>
</comment>
<protein>
    <submittedName>
        <fullName evidence="9">AAA family ATPase</fullName>
    </submittedName>
</protein>
<dbReference type="Pfam" id="PF00962">
    <property type="entry name" value="A_deaminase"/>
    <property type="match status" value="1"/>
</dbReference>
<sequence>MFAKDVIATPASPIFIMLSGAPCVGKSTWRGQMVQELNRLNMPVTVLCADDIAFQMGDELQLSYSDIFAHHRNALEERFKQELLQARRQSGGYVILDRTYLNALWRKETLDLIHSKNVHIVSFSVNDEKAWRENLKHRNEQNPQKNITDKIVEELVNGASPPLKEEGFASIKKCLAISEKGAQATFTHSIRTLLSYCKATETHTADLHCHLNGSFSLAFMERVARKNNCFSAYEELVKVREHYLTQTQNQPEEGYSGEQIALVWKQFGLIHKIIQTLDDISEGTMDVILNSAAKYLEIRTTPKCIDNHSVTEYIDAFERGLVQAQALNNNQKAMGLLSLDRTLHTLNDAEFFIQRILASSQHVLAGIDISGNPLAKRSLSGHDLKNVVLLTLNKGINIAVHMGESETDLERHDSDMVLDALEEWVKQQPSPNNALHGRVRLGHCIYVTEQQKLRIKELNVPIEVCPTCHTKLNWHYESTPHPVSSIYPGVEAPLVAGTDDTLPFGGTAKSNFNDFLRFFNNTENLSRKEIKAHQSTFRFTAH</sequence>
<evidence type="ECO:0000256" key="5">
    <source>
        <dbReference type="ARBA" id="ARBA00022833"/>
    </source>
</evidence>
<dbReference type="PANTHER" id="PTHR11409">
    <property type="entry name" value="ADENOSINE DEAMINASE"/>
    <property type="match status" value="1"/>
</dbReference>
<dbReference type="Gene3D" id="3.40.50.300">
    <property type="entry name" value="P-loop containing nucleotide triphosphate hydrolases"/>
    <property type="match status" value="1"/>
</dbReference>
<accession>A0ABW8D816</accession>